<reference evidence="2 4" key="3">
    <citation type="journal article" date="2017" name="Antonie Van Leeuwenhoek">
        <title>Rhizobium rhizosphaerae sp. nov., a novel species isolated from rice rhizosphere.</title>
        <authorList>
            <person name="Zhao J.J."/>
            <person name="Zhang J."/>
            <person name="Zhang R.J."/>
            <person name="Zhang C.W."/>
            <person name="Yin H.Q."/>
            <person name="Zhang X.X."/>
        </authorList>
    </citation>
    <scope>NUCLEOTIDE SEQUENCE [LARGE SCALE GENOMIC DNA]</scope>
    <source>
        <strain evidence="2 4">RD15</strain>
    </source>
</reference>
<comment type="caution">
    <text evidence="1">The sequence shown here is derived from an EMBL/GenBank/DDBJ whole genome shotgun (WGS) entry which is preliminary data.</text>
</comment>
<name>A0A1Q9AIL1_9HYPH</name>
<evidence type="ECO:0000313" key="2">
    <source>
        <dbReference type="EMBL" id="OQP85791.1"/>
    </source>
</evidence>
<dbReference type="STRING" id="1672749.BJF92_16705"/>
<reference evidence="2" key="2">
    <citation type="submission" date="2016-12" db="EMBL/GenBank/DDBJ databases">
        <authorList>
            <person name="Zhang X."/>
            <person name="Zhao J."/>
        </authorList>
    </citation>
    <scope>NUCLEOTIDE SEQUENCE</scope>
    <source>
        <strain evidence="2">RD15</strain>
    </source>
</reference>
<protein>
    <recommendedName>
        <fullName evidence="5">Glycine zipper domain-containing protein</fullName>
    </recommendedName>
</protein>
<dbReference type="AlphaFoldDB" id="A0A1Q9AIL1"/>
<dbReference type="EMBL" id="MSPX01000011">
    <property type="protein sequence ID" value="OQP85791.1"/>
    <property type="molecule type" value="Genomic_DNA"/>
</dbReference>
<reference evidence="1 3" key="1">
    <citation type="submission" date="2016-09" db="EMBL/GenBank/DDBJ databases">
        <title>Rhizobium sp. nov., a novel species isolated from the rice rhizosphere.</title>
        <authorList>
            <person name="Zhao J."/>
            <person name="Zhang X."/>
        </authorList>
    </citation>
    <scope>NUCLEOTIDE SEQUENCE [LARGE SCALE GENOMIC DNA]</scope>
    <source>
        <strain evidence="1 3">MH17</strain>
    </source>
</reference>
<dbReference type="Proteomes" id="UP000186143">
    <property type="component" value="Unassembled WGS sequence"/>
</dbReference>
<evidence type="ECO:0000313" key="3">
    <source>
        <dbReference type="Proteomes" id="UP000186143"/>
    </source>
</evidence>
<dbReference type="Proteomes" id="UP000192652">
    <property type="component" value="Unassembled WGS sequence"/>
</dbReference>
<evidence type="ECO:0008006" key="5">
    <source>
        <dbReference type="Google" id="ProtNLM"/>
    </source>
</evidence>
<organism evidence="1 3">
    <name type="scientific">Xaviernesmea rhizosphaerae</name>
    <dbReference type="NCBI Taxonomy" id="1672749"/>
    <lineage>
        <taxon>Bacteria</taxon>
        <taxon>Pseudomonadati</taxon>
        <taxon>Pseudomonadota</taxon>
        <taxon>Alphaproteobacteria</taxon>
        <taxon>Hyphomicrobiales</taxon>
        <taxon>Rhizobiaceae</taxon>
        <taxon>Rhizobium/Agrobacterium group</taxon>
        <taxon>Xaviernesmea</taxon>
    </lineage>
</organism>
<accession>A0A1Q9AIL1</accession>
<dbReference type="EMBL" id="MKIO01000030">
    <property type="protein sequence ID" value="OLP55040.1"/>
    <property type="molecule type" value="Genomic_DNA"/>
</dbReference>
<evidence type="ECO:0000313" key="1">
    <source>
        <dbReference type="EMBL" id="OLP55040.1"/>
    </source>
</evidence>
<evidence type="ECO:0000313" key="4">
    <source>
        <dbReference type="Proteomes" id="UP000192652"/>
    </source>
</evidence>
<proteinExistence type="predicted"/>
<gene>
    <name evidence="1" type="ORF">BJF92_16705</name>
    <name evidence="2" type="ORF">BTR14_13480</name>
</gene>
<keyword evidence="4" id="KW-1185">Reference proteome</keyword>
<sequence length="142" mass="14399">MMSKTTRAIAAFGLIVALLPGCQSVGPNTAVGAGLGAALGGLGCAAVGGRAGACLAIATAGAIIGGAIGAQIDERDRAEREAALRRAARENRRVSWRGSKTGNRGTITPLRAVVQNGRNCQMVQETYFKDGEPVSGQTTVCS</sequence>